<dbReference type="Pfam" id="PF02073">
    <property type="entry name" value="Peptidase_M29"/>
    <property type="match status" value="1"/>
</dbReference>
<dbReference type="InterPro" id="IPR000787">
    <property type="entry name" value="Peptidase_M29"/>
</dbReference>
<comment type="cofactor">
    <cofactor evidence="1">
        <name>Co(2+)</name>
        <dbReference type="ChEBI" id="CHEBI:48828"/>
    </cofactor>
</comment>
<sequence length="411" mass="45761">MNKFQEYLEKYAELAVKVGVNVQKGQTLVVNTSIEAAEFVRLVVKKAYEVGAKNVVVNWSDDTVSRIKYDLAPDEAFTEYPKWRAKETIELAENGAAFMGIVSASPDLLKGVEPARIANFQKAAGQALEKYRQYTQSDKVSWTVIAAPSKAWAAKVFPQAPTVEESVQLLWDAIFKATRVDTEDPVQAWKEHDKTLHKKVDYLNEKRYKKLHYTAPGTDLTIGLPDGHLWVGAGSINEQGNEFMANMPTEEVFTVPQKDAVDGYVSSTKPLSYGGNIIDEFTITFEKGRIVDVKAKEGEEILKQLVETDEGSHYLGEMALVPHNSPISQSNILFFNTLFDENASNHFAIGSAYAFCIEGGKKMSKEELEKHGLNQSITHVDFMVGSAQMNIDGIKEDGTAEPIFRNGDWAF</sequence>
<dbReference type="GO" id="GO:0046872">
    <property type="term" value="F:metal ion binding"/>
    <property type="evidence" value="ECO:0007669"/>
    <property type="project" value="UniProtKB-KW"/>
</dbReference>
<evidence type="ECO:0000256" key="9">
    <source>
        <dbReference type="ARBA" id="ARBA00023049"/>
    </source>
</evidence>
<evidence type="ECO:0000313" key="11">
    <source>
        <dbReference type="Proteomes" id="UP000051888"/>
    </source>
</evidence>
<evidence type="ECO:0000256" key="1">
    <source>
        <dbReference type="ARBA" id="ARBA00001941"/>
    </source>
</evidence>
<keyword evidence="11" id="KW-1185">Reference proteome</keyword>
<name>A0A0Q3WSR3_9BACI</name>
<organism evidence="10 11">
    <name type="scientific">Heyndrickxia shackletonii</name>
    <dbReference type="NCBI Taxonomy" id="157838"/>
    <lineage>
        <taxon>Bacteria</taxon>
        <taxon>Bacillati</taxon>
        <taxon>Bacillota</taxon>
        <taxon>Bacilli</taxon>
        <taxon>Bacillales</taxon>
        <taxon>Bacillaceae</taxon>
        <taxon>Heyndrickxia</taxon>
    </lineage>
</organism>
<dbReference type="PATRIC" id="fig|157838.3.peg.5190"/>
<comment type="cofactor">
    <cofactor evidence="3">
        <name>Zn(2+)</name>
        <dbReference type="ChEBI" id="CHEBI:29105"/>
    </cofactor>
</comment>
<dbReference type="InterPro" id="IPR035097">
    <property type="entry name" value="M29_N-terminal"/>
</dbReference>
<gene>
    <name evidence="10" type="ORF">AN964_23620</name>
</gene>
<evidence type="ECO:0000256" key="7">
    <source>
        <dbReference type="ARBA" id="ARBA00022723"/>
    </source>
</evidence>
<dbReference type="Proteomes" id="UP000051888">
    <property type="component" value="Unassembled WGS sequence"/>
</dbReference>
<keyword evidence="6" id="KW-0645">Protease</keyword>
<keyword evidence="7" id="KW-0479">Metal-binding</keyword>
<dbReference type="OrthoDB" id="9803993at2"/>
<proteinExistence type="inferred from homology"/>
<dbReference type="GO" id="GO:0004177">
    <property type="term" value="F:aminopeptidase activity"/>
    <property type="evidence" value="ECO:0007669"/>
    <property type="project" value="UniProtKB-KW"/>
</dbReference>
<evidence type="ECO:0000256" key="3">
    <source>
        <dbReference type="ARBA" id="ARBA00001947"/>
    </source>
</evidence>
<evidence type="ECO:0000256" key="5">
    <source>
        <dbReference type="ARBA" id="ARBA00022438"/>
    </source>
</evidence>
<evidence type="ECO:0000256" key="6">
    <source>
        <dbReference type="ARBA" id="ARBA00022670"/>
    </source>
</evidence>
<evidence type="ECO:0000256" key="2">
    <source>
        <dbReference type="ARBA" id="ARBA00001946"/>
    </source>
</evidence>
<comment type="caution">
    <text evidence="10">The sequence shown here is derived from an EMBL/GenBank/DDBJ whole genome shotgun (WGS) entry which is preliminary data.</text>
</comment>
<dbReference type="SUPFAM" id="SSF144052">
    <property type="entry name" value="Thermophilic metalloprotease-like"/>
    <property type="match status" value="1"/>
</dbReference>
<comment type="cofactor">
    <cofactor evidence="2">
        <name>Mg(2+)</name>
        <dbReference type="ChEBI" id="CHEBI:18420"/>
    </cofactor>
</comment>
<keyword evidence="9" id="KW-0482">Metalloprotease</keyword>
<evidence type="ECO:0000313" key="10">
    <source>
        <dbReference type="EMBL" id="KQL50637.1"/>
    </source>
</evidence>
<protein>
    <submittedName>
        <fullName evidence="10">Peptidase M29</fullName>
    </submittedName>
</protein>
<dbReference type="EMBL" id="LJJC01000015">
    <property type="protein sequence ID" value="KQL50637.1"/>
    <property type="molecule type" value="Genomic_DNA"/>
</dbReference>
<reference evidence="10 11" key="1">
    <citation type="submission" date="2015-09" db="EMBL/GenBank/DDBJ databases">
        <title>Genome sequencing project for genomic taxonomy and phylogenomics of Bacillus-like bacteria.</title>
        <authorList>
            <person name="Liu B."/>
            <person name="Wang J."/>
            <person name="Zhu Y."/>
            <person name="Liu G."/>
            <person name="Chen Q."/>
            <person name="Chen Z."/>
            <person name="Lan J."/>
            <person name="Che J."/>
            <person name="Ge C."/>
            <person name="Shi H."/>
            <person name="Pan Z."/>
            <person name="Liu X."/>
        </authorList>
    </citation>
    <scope>NUCLEOTIDE SEQUENCE [LARGE SCALE GENOMIC DNA]</scope>
    <source>
        <strain evidence="10 11">LMG 18435</strain>
    </source>
</reference>
<dbReference type="Gene3D" id="3.40.1830.10">
    <property type="entry name" value="Thermophilic metalloprotease (M29)"/>
    <property type="match status" value="1"/>
</dbReference>
<dbReference type="PRINTS" id="PR00919">
    <property type="entry name" value="THERMOPTASE"/>
</dbReference>
<dbReference type="STRING" id="157838.AN964_23620"/>
<evidence type="ECO:0000256" key="4">
    <source>
        <dbReference type="ARBA" id="ARBA00008236"/>
    </source>
</evidence>
<comment type="similarity">
    <text evidence="4">Belongs to the peptidase M29 family.</text>
</comment>
<keyword evidence="5" id="KW-0031">Aminopeptidase</keyword>
<accession>A0A0Q3WSR3</accession>
<dbReference type="PANTHER" id="PTHR34448:SF3">
    <property type="entry name" value="AMINOPEPTIDASE AMPS"/>
    <property type="match status" value="1"/>
</dbReference>
<evidence type="ECO:0000256" key="8">
    <source>
        <dbReference type="ARBA" id="ARBA00022801"/>
    </source>
</evidence>
<dbReference type="InterPro" id="IPR052170">
    <property type="entry name" value="M29_Exopeptidase"/>
</dbReference>
<dbReference type="GO" id="GO:0008237">
    <property type="term" value="F:metallopeptidase activity"/>
    <property type="evidence" value="ECO:0007669"/>
    <property type="project" value="UniProtKB-KW"/>
</dbReference>
<dbReference type="GO" id="GO:0006508">
    <property type="term" value="P:proteolysis"/>
    <property type="evidence" value="ECO:0007669"/>
    <property type="project" value="UniProtKB-KW"/>
</dbReference>
<keyword evidence="8" id="KW-0378">Hydrolase</keyword>
<dbReference type="PANTHER" id="PTHR34448">
    <property type="entry name" value="AMINOPEPTIDASE"/>
    <property type="match status" value="1"/>
</dbReference>
<dbReference type="AlphaFoldDB" id="A0A0Q3WSR3"/>
<dbReference type="RefSeq" id="WP_055742237.1">
    <property type="nucleotide sequence ID" value="NZ_JAAIWL010000002.1"/>
</dbReference>